<accession>A0A7H4MQD8</accession>
<sequence>MRKETGLIAVIFGAWLMQKSDLHEKQVLLLTDDNPAIEEALEQQLRELTLLPLNIKYQSVERFQKEGAPKGVTLIVTPYATALPLFSPPLIHAENCFTERQQQHICAMLED</sequence>
<evidence type="ECO:0000313" key="1">
    <source>
        <dbReference type="EMBL" id="STS92538.1"/>
    </source>
</evidence>
<evidence type="ECO:0000313" key="2">
    <source>
        <dbReference type="Proteomes" id="UP000254545"/>
    </source>
</evidence>
<dbReference type="InterPro" id="IPR050661">
    <property type="entry name" value="BglG_antiterminators"/>
</dbReference>
<dbReference type="AlphaFoldDB" id="A0A7H4MQD8"/>
<proteinExistence type="predicted"/>
<dbReference type="EMBL" id="UGKR01000003">
    <property type="protein sequence ID" value="STS92538.1"/>
    <property type="molecule type" value="Genomic_DNA"/>
</dbReference>
<name>A0A7H4MQD8_KLEVA</name>
<gene>
    <name evidence="1" type="ORF">NCTC9177_06480</name>
</gene>
<organism evidence="1 2">
    <name type="scientific">Klebsiella variicola</name>
    <dbReference type="NCBI Taxonomy" id="244366"/>
    <lineage>
        <taxon>Bacteria</taxon>
        <taxon>Pseudomonadati</taxon>
        <taxon>Pseudomonadota</taxon>
        <taxon>Gammaproteobacteria</taxon>
        <taxon>Enterobacterales</taxon>
        <taxon>Enterobacteriaceae</taxon>
        <taxon>Klebsiella/Raoultella group</taxon>
        <taxon>Klebsiella</taxon>
        <taxon>Klebsiella pneumoniae complex</taxon>
    </lineage>
</organism>
<protein>
    <submittedName>
        <fullName evidence="1">Stationary phase inducible protein CsiE</fullName>
    </submittedName>
</protein>
<reference evidence="1 2" key="1">
    <citation type="submission" date="2018-06" db="EMBL/GenBank/DDBJ databases">
        <authorList>
            <consortium name="Pathogen Informatics"/>
            <person name="Doyle S."/>
        </authorList>
    </citation>
    <scope>NUCLEOTIDE SEQUENCE [LARGE SCALE GENOMIC DNA]</scope>
    <source>
        <strain evidence="1 2">NCTC9177</strain>
    </source>
</reference>
<dbReference type="PANTHER" id="PTHR30185:SF14">
    <property type="entry name" value="STATIONARY PHASE-INDUCIBLE PROTEIN CSIE-RELATED"/>
    <property type="match status" value="1"/>
</dbReference>
<comment type="caution">
    <text evidence="1">The sequence shown here is derived from an EMBL/GenBank/DDBJ whole genome shotgun (WGS) entry which is preliminary data.</text>
</comment>
<dbReference type="PANTHER" id="PTHR30185">
    <property type="entry name" value="CRYPTIC BETA-GLUCOSIDE BGL OPERON ANTITERMINATOR"/>
    <property type="match status" value="1"/>
</dbReference>
<dbReference type="Proteomes" id="UP000254545">
    <property type="component" value="Unassembled WGS sequence"/>
</dbReference>